<comment type="caution">
    <text evidence="1">The sequence shown here is derived from an EMBL/GenBank/DDBJ whole genome shotgun (WGS) entry which is preliminary data.</text>
</comment>
<evidence type="ECO:0000313" key="1">
    <source>
        <dbReference type="EMBL" id="KAJ2994488.1"/>
    </source>
</evidence>
<evidence type="ECO:0000313" key="2">
    <source>
        <dbReference type="Proteomes" id="UP001143856"/>
    </source>
</evidence>
<dbReference type="Proteomes" id="UP001143856">
    <property type="component" value="Unassembled WGS sequence"/>
</dbReference>
<dbReference type="EMBL" id="JAPDGR010000170">
    <property type="protein sequence ID" value="KAJ2994488.1"/>
    <property type="molecule type" value="Genomic_DNA"/>
</dbReference>
<organism evidence="1 2">
    <name type="scientific">Xylaria curta</name>
    <dbReference type="NCBI Taxonomy" id="42375"/>
    <lineage>
        <taxon>Eukaryota</taxon>
        <taxon>Fungi</taxon>
        <taxon>Dikarya</taxon>
        <taxon>Ascomycota</taxon>
        <taxon>Pezizomycotina</taxon>
        <taxon>Sordariomycetes</taxon>
        <taxon>Xylariomycetidae</taxon>
        <taxon>Xylariales</taxon>
        <taxon>Xylariaceae</taxon>
        <taxon>Xylaria</taxon>
    </lineage>
</organism>
<gene>
    <name evidence="1" type="ORF">NUW58_g1543</name>
</gene>
<name>A0ACC1PL41_9PEZI</name>
<protein>
    <submittedName>
        <fullName evidence="1">Uncharacterized protein</fullName>
    </submittedName>
</protein>
<sequence length="908" mass="100309">MGLLIAPYNTAMRHVGQGFNSYTQEICIDDAVVIDPGRPFNTLTNDGSTMMDFRNGMKGESPYSAVRDLSPTERELLGIAEEADTAHDADPEIRAEPELEAEPMAKKDQILPVDSGTKSKQEPKLALKSAGDDGRDGGNSNSGEMTRGVNSSTHTNDDANNKKTAENNDNIDTALEGKESDNNVDASGDETTVVKETPKPAPRKKEEAKPSLVPKSKKPTKEERTAARKEAAFKKKREDDDEKQAAERKEAETKANQRAEEADKRARAAASGVRAYTKAERDALLKDLTNDVTDDMNISGALSIKYGNIGGSGRGAFVNTEKFKDSDLNFYISVKVVNQTINMKDALVYQPLRTVDSNNFREVYGDSFISGFIEGGEFNAIVSMKVHNKAQLMNIEAEAKVAMTVGVADISAEAAVKVAKKNISNNTETTIMVSWSGGGYIKPIDEPWDIESLMSAAARFPDLVAITPQRTYAILTKYETLRSFVKLKPAAFSPMAYENAQMYTNTLLDVYMDYKNLHKKLGSWIFDVENNISGLQANSAWKKKDGNNNIDDGGEHGDDDDSNEQKKQKKGIKREDTTTSYQALAITGSTHDRSRFPISLGGLDIAKKACRIQMTRIVNEVDAITKDPSLATIEGRPEPFMPVRLFKEHLPAVIRIVKPPAVPLRLEELKPGFDRQYPQLCPDFDTLEEAERLSLTELERERPTIGRFFRLAKPVGSAKTGTPFNNVDFLRFDTHITDVHVEVYKGVVSYIEVKYSNGLLARHGGQYDSNATKYFKLKGLGRHERIIAAAVETGKSGMPEPDKPKEKIDTSPVEPRITRLKLYTNRGRKLAAQAIIAVLAPLMSWTSRIDPIMDNSFVKGFWGYSKNGLNGMLEDGIWRLGIIWGNNLTPEVPPTGDSSTDNKKIGNP</sequence>
<keyword evidence="2" id="KW-1185">Reference proteome</keyword>
<accession>A0ACC1PL41</accession>
<reference evidence="1" key="1">
    <citation type="submission" date="2022-10" db="EMBL/GenBank/DDBJ databases">
        <title>Genome Sequence of Xylaria curta.</title>
        <authorList>
            <person name="Buettner E."/>
        </authorList>
    </citation>
    <scope>NUCLEOTIDE SEQUENCE</scope>
    <source>
        <strain evidence="1">Babe10</strain>
    </source>
</reference>
<proteinExistence type="predicted"/>